<evidence type="ECO:0000313" key="2">
    <source>
        <dbReference type="EMBL" id="KIK58274.1"/>
    </source>
</evidence>
<dbReference type="Proteomes" id="UP000053593">
    <property type="component" value="Unassembled WGS sequence"/>
</dbReference>
<accession>A0A0D0C6Y0</accession>
<name>A0A0D0C6Y0_9AGAR</name>
<feature type="transmembrane region" description="Helical" evidence="1">
    <location>
        <begin position="31"/>
        <end position="52"/>
    </location>
</feature>
<keyword evidence="3" id="KW-1185">Reference proteome</keyword>
<dbReference type="HOGENOM" id="CLU_2606276_0_0_1"/>
<protein>
    <submittedName>
        <fullName evidence="2">Unplaced genomic scaffold GYMLUscaffold_38, whole genome shotgun sequence</fullName>
    </submittedName>
</protein>
<reference evidence="2 3" key="1">
    <citation type="submission" date="2014-04" db="EMBL/GenBank/DDBJ databases">
        <title>Evolutionary Origins and Diversification of the Mycorrhizal Mutualists.</title>
        <authorList>
            <consortium name="DOE Joint Genome Institute"/>
            <consortium name="Mycorrhizal Genomics Consortium"/>
            <person name="Kohler A."/>
            <person name="Kuo A."/>
            <person name="Nagy L.G."/>
            <person name="Floudas D."/>
            <person name="Copeland A."/>
            <person name="Barry K.W."/>
            <person name="Cichocki N."/>
            <person name="Veneault-Fourrey C."/>
            <person name="LaButti K."/>
            <person name="Lindquist E.A."/>
            <person name="Lipzen A."/>
            <person name="Lundell T."/>
            <person name="Morin E."/>
            <person name="Murat C."/>
            <person name="Riley R."/>
            <person name="Ohm R."/>
            <person name="Sun H."/>
            <person name="Tunlid A."/>
            <person name="Henrissat B."/>
            <person name="Grigoriev I.V."/>
            <person name="Hibbett D.S."/>
            <person name="Martin F."/>
        </authorList>
    </citation>
    <scope>NUCLEOTIDE SEQUENCE [LARGE SCALE GENOMIC DNA]</scope>
    <source>
        <strain evidence="2 3">FD-317 M1</strain>
    </source>
</reference>
<keyword evidence="1" id="KW-0472">Membrane</keyword>
<dbReference type="AlphaFoldDB" id="A0A0D0C6Y0"/>
<organism evidence="2 3">
    <name type="scientific">Collybiopsis luxurians FD-317 M1</name>
    <dbReference type="NCBI Taxonomy" id="944289"/>
    <lineage>
        <taxon>Eukaryota</taxon>
        <taxon>Fungi</taxon>
        <taxon>Dikarya</taxon>
        <taxon>Basidiomycota</taxon>
        <taxon>Agaricomycotina</taxon>
        <taxon>Agaricomycetes</taxon>
        <taxon>Agaricomycetidae</taxon>
        <taxon>Agaricales</taxon>
        <taxon>Marasmiineae</taxon>
        <taxon>Omphalotaceae</taxon>
        <taxon>Collybiopsis</taxon>
        <taxon>Collybiopsis luxurians</taxon>
    </lineage>
</organism>
<sequence length="79" mass="9004">MKQFLRESSRFISAEKISQEITKYFGDIGKAFDTCQVCFTSYIALLMIFILFNLQGKVVFHIDRDTSNISKVGGRSSVK</sequence>
<evidence type="ECO:0000313" key="3">
    <source>
        <dbReference type="Proteomes" id="UP000053593"/>
    </source>
</evidence>
<dbReference type="EMBL" id="KN834786">
    <property type="protein sequence ID" value="KIK58274.1"/>
    <property type="molecule type" value="Genomic_DNA"/>
</dbReference>
<gene>
    <name evidence="2" type="ORF">GYMLUDRAFT_701708</name>
</gene>
<proteinExistence type="predicted"/>
<evidence type="ECO:0000256" key="1">
    <source>
        <dbReference type="SAM" id="Phobius"/>
    </source>
</evidence>
<keyword evidence="1" id="KW-1133">Transmembrane helix</keyword>
<keyword evidence="1" id="KW-0812">Transmembrane</keyword>